<dbReference type="Gene3D" id="3.50.50.60">
    <property type="entry name" value="FAD/NAD(P)-binding domain"/>
    <property type="match status" value="1"/>
</dbReference>
<dbReference type="RefSeq" id="WP_381202985.1">
    <property type="nucleotide sequence ID" value="NZ_JBHSFE010000038.1"/>
</dbReference>
<sequence length="409" mass="43993">MARALVIGGGIAGTVTAIALQKAGLEPTVYEAFDRTADGIGNFVNIAPNGIDALDSIGLGDLVRSNGFDTPAIAFYSHTGRPLTGDVPTDRLSAGGIIIQTIRRSDLYIALRDEAARRKIPIEYGKRIVDARSSGGRVHAVFADETHAEGDLLVGADGLRSQVRGIIDPAAPVPRYLGVLNAFGCARGFPTEGPPGVIRMFFGKNSFFSYTKHPNGDLWWFANPPRTTEPDAAELRRAKLSWRADLLGLFASDGTPAARIIAATPDLAPPSPTYDLPKVPRWHRDHMIVIGDAAHAVSPTAGQGCSVAMEDAVVLAKCVRDASSVKQAFITYESVRRKRVEDIVAQGKYNNEGNMRRGPVGRFVRNYFISRAFKDAAGKTDPTWMSSHHIDWHAPELTGGDGLGLRAPS</sequence>
<name>A0ABV9GHL9_9ACTN</name>
<evidence type="ECO:0000313" key="4">
    <source>
        <dbReference type="EMBL" id="MFC4612670.1"/>
    </source>
</evidence>
<dbReference type="SUPFAM" id="SSF51905">
    <property type="entry name" value="FAD/NAD(P)-binding domain"/>
    <property type="match status" value="1"/>
</dbReference>
<feature type="domain" description="FAD-binding" evidence="3">
    <location>
        <begin position="3"/>
        <end position="168"/>
    </location>
</feature>
<keyword evidence="5" id="KW-1185">Reference proteome</keyword>
<organism evidence="4 5">
    <name type="scientific">Streptomyces maoxianensis</name>
    <dbReference type="NCBI Taxonomy" id="1459942"/>
    <lineage>
        <taxon>Bacteria</taxon>
        <taxon>Bacillati</taxon>
        <taxon>Actinomycetota</taxon>
        <taxon>Actinomycetes</taxon>
        <taxon>Kitasatosporales</taxon>
        <taxon>Streptomycetaceae</taxon>
        <taxon>Streptomyces</taxon>
    </lineage>
</organism>
<dbReference type="PANTHER" id="PTHR13789:SF309">
    <property type="entry name" value="PUTATIVE (AFU_ORTHOLOGUE AFUA_6G14510)-RELATED"/>
    <property type="match status" value="1"/>
</dbReference>
<comment type="caution">
    <text evidence="4">The sequence shown here is derived from an EMBL/GenBank/DDBJ whole genome shotgun (WGS) entry which is preliminary data.</text>
</comment>
<dbReference type="InterPro" id="IPR050493">
    <property type="entry name" value="FAD-dep_Monooxygenase_BioMet"/>
</dbReference>
<gene>
    <name evidence="4" type="ORF">ACFO9E_33715</name>
</gene>
<reference evidence="5" key="1">
    <citation type="journal article" date="2019" name="Int. J. Syst. Evol. Microbiol.">
        <title>The Global Catalogue of Microorganisms (GCM) 10K type strain sequencing project: providing services to taxonomists for standard genome sequencing and annotation.</title>
        <authorList>
            <consortium name="The Broad Institute Genomics Platform"/>
            <consortium name="The Broad Institute Genome Sequencing Center for Infectious Disease"/>
            <person name="Wu L."/>
            <person name="Ma J."/>
        </authorList>
    </citation>
    <scope>NUCLEOTIDE SEQUENCE [LARGE SCALE GENOMIC DNA]</scope>
    <source>
        <strain evidence="5">CGMCC 4.7139</strain>
    </source>
</reference>
<feature type="domain" description="FAD-binding" evidence="3">
    <location>
        <begin position="281"/>
        <end position="345"/>
    </location>
</feature>
<evidence type="ECO:0000256" key="1">
    <source>
        <dbReference type="ARBA" id="ARBA00023002"/>
    </source>
</evidence>
<proteinExistence type="predicted"/>
<dbReference type="InterPro" id="IPR036188">
    <property type="entry name" value="FAD/NAD-bd_sf"/>
</dbReference>
<keyword evidence="1" id="KW-0560">Oxidoreductase</keyword>
<evidence type="ECO:0000259" key="3">
    <source>
        <dbReference type="Pfam" id="PF01494"/>
    </source>
</evidence>
<accession>A0ABV9GHL9</accession>
<dbReference type="PANTHER" id="PTHR13789">
    <property type="entry name" value="MONOOXYGENASE"/>
    <property type="match status" value="1"/>
</dbReference>
<dbReference type="Proteomes" id="UP001595993">
    <property type="component" value="Unassembled WGS sequence"/>
</dbReference>
<dbReference type="EMBL" id="JBHSFE010000038">
    <property type="protein sequence ID" value="MFC4612670.1"/>
    <property type="molecule type" value="Genomic_DNA"/>
</dbReference>
<evidence type="ECO:0000313" key="5">
    <source>
        <dbReference type="Proteomes" id="UP001595993"/>
    </source>
</evidence>
<dbReference type="InterPro" id="IPR002938">
    <property type="entry name" value="FAD-bd"/>
</dbReference>
<dbReference type="Pfam" id="PF01494">
    <property type="entry name" value="FAD_binding_3"/>
    <property type="match status" value="2"/>
</dbReference>
<keyword evidence="2" id="KW-0503">Monooxygenase</keyword>
<dbReference type="PRINTS" id="PR00420">
    <property type="entry name" value="RNGMNOXGNASE"/>
</dbReference>
<evidence type="ECO:0000256" key="2">
    <source>
        <dbReference type="ARBA" id="ARBA00023033"/>
    </source>
</evidence>
<protein>
    <submittedName>
        <fullName evidence="4">FAD-dependent oxidoreductase</fullName>
    </submittedName>
</protein>